<comment type="caution">
    <text evidence="1">The sequence shown here is derived from an EMBL/GenBank/DDBJ whole genome shotgun (WGS) entry which is preliminary data.</text>
</comment>
<evidence type="ECO:0000313" key="1">
    <source>
        <dbReference type="EMBL" id="NEU69787.1"/>
    </source>
</evidence>
<dbReference type="AlphaFoldDB" id="A0A6M0IPC6"/>
<accession>A0A6M0IPC6</accession>
<dbReference type="RefSeq" id="WP_164042464.1">
    <property type="nucleotide sequence ID" value="NZ_JAAGNZ010000002.1"/>
</dbReference>
<name>A0A6M0IPC6_9BACT</name>
<protein>
    <submittedName>
        <fullName evidence="1">DUF2281 domain-containing protein</fullName>
    </submittedName>
</protein>
<proteinExistence type="predicted"/>
<dbReference type="EMBL" id="JAAGNZ010000002">
    <property type="protein sequence ID" value="NEU69787.1"/>
    <property type="molecule type" value="Genomic_DNA"/>
</dbReference>
<reference evidence="1 2" key="1">
    <citation type="submission" date="2020-02" db="EMBL/GenBank/DDBJ databases">
        <title>Draft genome sequence of two Spirosoma agri KCTC 52727 and Spirosoma terrae KCTC 52035.</title>
        <authorList>
            <person name="Rojas J."/>
            <person name="Ambika Manirajan B."/>
            <person name="Ratering S."/>
            <person name="Suarez C."/>
            <person name="Schnell S."/>
        </authorList>
    </citation>
    <scope>NUCLEOTIDE SEQUENCE [LARGE SCALE GENOMIC DNA]</scope>
    <source>
        <strain evidence="1 2">KCTC 52727</strain>
    </source>
</reference>
<organism evidence="1 2">
    <name type="scientific">Spirosoma agri</name>
    <dbReference type="NCBI Taxonomy" id="1987381"/>
    <lineage>
        <taxon>Bacteria</taxon>
        <taxon>Pseudomonadati</taxon>
        <taxon>Bacteroidota</taxon>
        <taxon>Cytophagia</taxon>
        <taxon>Cytophagales</taxon>
        <taxon>Cytophagaceae</taxon>
        <taxon>Spirosoma</taxon>
    </lineage>
</organism>
<dbReference type="Proteomes" id="UP000477386">
    <property type="component" value="Unassembled WGS sequence"/>
</dbReference>
<sequence>MLTSIRGTYEDGQITLDEQPPVTRKARVIVTILDEVAKPVIQFGRMKDNFWMTDTFNDPIDDLNDYM</sequence>
<gene>
    <name evidence="1" type="ORF">GK091_23100</name>
</gene>
<evidence type="ECO:0000313" key="2">
    <source>
        <dbReference type="Proteomes" id="UP000477386"/>
    </source>
</evidence>
<keyword evidence="2" id="KW-1185">Reference proteome</keyword>